<dbReference type="InterPro" id="IPR002326">
    <property type="entry name" value="Cyt_c1"/>
</dbReference>
<dbReference type="EMBL" id="UIVT01000004">
    <property type="protein sequence ID" value="SVP94322.1"/>
    <property type="molecule type" value="Genomic_DNA"/>
</dbReference>
<accession>A0A3B0MY60</accession>
<evidence type="ECO:0000256" key="1">
    <source>
        <dbReference type="ARBA" id="ARBA00004370"/>
    </source>
</evidence>
<protein>
    <submittedName>
        <fullName evidence="11">Cytochrome C1, putative</fullName>
    </submittedName>
</protein>
<evidence type="ECO:0000256" key="4">
    <source>
        <dbReference type="ARBA" id="ARBA00022723"/>
    </source>
</evidence>
<dbReference type="Gene3D" id="1.10.760.10">
    <property type="entry name" value="Cytochrome c-like domain"/>
    <property type="match status" value="1"/>
</dbReference>
<dbReference type="GO" id="GO:0016020">
    <property type="term" value="C:membrane"/>
    <property type="evidence" value="ECO:0007669"/>
    <property type="project" value="UniProtKB-SubCell"/>
</dbReference>
<dbReference type="PANTHER" id="PTHR10266">
    <property type="entry name" value="CYTOCHROME C1"/>
    <property type="match status" value="1"/>
</dbReference>
<evidence type="ECO:0000256" key="3">
    <source>
        <dbReference type="ARBA" id="ARBA00022692"/>
    </source>
</evidence>
<feature type="binding site" description="covalent" evidence="8">
    <location>
        <position position="192"/>
    </location>
    <ligand>
        <name>heme c</name>
        <dbReference type="ChEBI" id="CHEBI:61717"/>
    </ligand>
</feature>
<sequence length="396" mass="45531">MAGGGALNKLFPGYKDKIWNKLPLTLRLSLINSWNRKLISSVHKECVVTNSKMKSFNKYVLDPLKPGYAYRSPAIDYKKQRARGTLIEGVDYYLPTLGAQERLVKFFEPYTEEETARRSRYRYQSLKVYVLTALGVTVVYNYLQRRPIAWCSDLDPPKPPVYPFWFKNALHGHDIPSVRRGYEVYRQVCATCHSLNYIKFRHLVDEVYPLQKVKEIAAEYEIEDGPNDQGEMFTRDRIPTDPFPAPYPNSEAARFANNGAIPPDLTLMASARKHGPDYIFSLLTGYSEPPEGFDVREGLHFNNYFSGGSISMAPPLEDGMIEYEDGTPATVSQMAKDVASFITWTSDPMHDERKNMCFKMIAGTALGSIAFSLWYRFFWAHFATMRWDFKKLTKFK</sequence>
<dbReference type="GO" id="GO:0006122">
    <property type="term" value="P:mitochondrial electron transport, ubiquinol to cytochrome c"/>
    <property type="evidence" value="ECO:0007669"/>
    <property type="project" value="TreeGrafter"/>
</dbReference>
<name>A0A3B0MY60_THEAN</name>
<dbReference type="FunFam" id="1.10.760.10:FF:000011">
    <property type="entry name" value="Cytochrome c1, putative"/>
    <property type="match status" value="1"/>
</dbReference>
<evidence type="ECO:0000313" key="11">
    <source>
        <dbReference type="EMBL" id="SVP95167.1"/>
    </source>
</evidence>
<evidence type="ECO:0000256" key="2">
    <source>
        <dbReference type="ARBA" id="ARBA00022617"/>
    </source>
</evidence>
<dbReference type="GO" id="GO:0020037">
    <property type="term" value="F:heme binding"/>
    <property type="evidence" value="ECO:0007669"/>
    <property type="project" value="InterPro"/>
</dbReference>
<dbReference type="AlphaFoldDB" id="A0A3B0MY60"/>
<keyword evidence="6 8" id="KW-0408">Iron</keyword>
<comment type="cofactor">
    <cofactor evidence="8">
        <name>heme c</name>
        <dbReference type="ChEBI" id="CHEBI:61717"/>
    </cofactor>
    <text evidence="8">Binds 1 heme c group covalently per subunit.</text>
</comment>
<dbReference type="GO" id="GO:0009055">
    <property type="term" value="F:electron transfer activity"/>
    <property type="evidence" value="ECO:0007669"/>
    <property type="project" value="InterPro"/>
</dbReference>
<feature type="binding site" description="covalent" evidence="8">
    <location>
        <position position="193"/>
    </location>
    <ligand>
        <name>heme c</name>
        <dbReference type="ChEBI" id="CHEBI:61717"/>
    </ligand>
</feature>
<dbReference type="GO" id="GO:0005739">
    <property type="term" value="C:mitochondrion"/>
    <property type="evidence" value="ECO:0007669"/>
    <property type="project" value="GOC"/>
</dbReference>
<feature type="transmembrane region" description="Helical" evidence="9">
    <location>
        <begin position="360"/>
        <end position="382"/>
    </location>
</feature>
<keyword evidence="4 8" id="KW-0479">Metal-binding</keyword>
<evidence type="ECO:0000256" key="9">
    <source>
        <dbReference type="SAM" id="Phobius"/>
    </source>
</evidence>
<comment type="subcellular location">
    <subcellularLocation>
        <location evidence="1">Membrane</location>
    </subcellularLocation>
</comment>
<evidence type="ECO:0000256" key="5">
    <source>
        <dbReference type="ARBA" id="ARBA00022989"/>
    </source>
</evidence>
<evidence type="ECO:0000256" key="6">
    <source>
        <dbReference type="ARBA" id="ARBA00023004"/>
    </source>
</evidence>
<keyword evidence="7 9" id="KW-0472">Membrane</keyword>
<reference evidence="11" key="1">
    <citation type="submission" date="2018-07" db="EMBL/GenBank/DDBJ databases">
        <authorList>
            <person name="Quirk P.G."/>
            <person name="Krulwich T.A."/>
        </authorList>
    </citation>
    <scope>NUCLEOTIDE SEQUENCE</scope>
    <source>
        <strain evidence="11">Anand</strain>
    </source>
</reference>
<evidence type="ECO:0000256" key="8">
    <source>
        <dbReference type="PIRSR" id="PIRSR602326-1"/>
    </source>
</evidence>
<dbReference type="PANTHER" id="PTHR10266:SF3">
    <property type="entry name" value="CYTOCHROME C1, HEME PROTEIN, MITOCHONDRIAL"/>
    <property type="match status" value="1"/>
</dbReference>
<keyword evidence="3 9" id="KW-0812">Transmembrane</keyword>
<evidence type="ECO:0000313" key="10">
    <source>
        <dbReference type="EMBL" id="SVP94322.1"/>
    </source>
</evidence>
<keyword evidence="5 9" id="KW-1133">Transmembrane helix</keyword>
<keyword evidence="2 8" id="KW-0349">Heme</keyword>
<proteinExistence type="predicted"/>
<dbReference type="EMBL" id="UIVS01000004">
    <property type="protein sequence ID" value="SVP95167.1"/>
    <property type="molecule type" value="Genomic_DNA"/>
</dbReference>
<evidence type="ECO:0000256" key="7">
    <source>
        <dbReference type="ARBA" id="ARBA00023136"/>
    </source>
</evidence>
<feature type="binding site" description="covalent" evidence="8">
    <location>
        <position position="189"/>
    </location>
    <ligand>
        <name>heme c</name>
        <dbReference type="ChEBI" id="CHEBI:61717"/>
    </ligand>
</feature>
<dbReference type="Pfam" id="PF02167">
    <property type="entry name" value="Cytochrom_C1"/>
    <property type="match status" value="1"/>
</dbReference>
<dbReference type="SUPFAM" id="SSF46626">
    <property type="entry name" value="Cytochrome c"/>
    <property type="match status" value="1"/>
</dbReference>
<feature type="binding site" description="covalent" evidence="8">
    <location>
        <position position="312"/>
    </location>
    <ligand>
        <name>heme c</name>
        <dbReference type="ChEBI" id="CHEBI:61717"/>
    </ligand>
</feature>
<gene>
    <name evidence="10" type="ORF">TAT_000332500</name>
    <name evidence="11" type="ORF">TAV_000332300</name>
</gene>
<organism evidence="11">
    <name type="scientific">Theileria annulata</name>
    <dbReference type="NCBI Taxonomy" id="5874"/>
    <lineage>
        <taxon>Eukaryota</taxon>
        <taxon>Sar</taxon>
        <taxon>Alveolata</taxon>
        <taxon>Apicomplexa</taxon>
        <taxon>Aconoidasida</taxon>
        <taxon>Piroplasmida</taxon>
        <taxon>Theileriidae</taxon>
        <taxon>Theileria</taxon>
    </lineage>
</organism>
<dbReference type="PRINTS" id="PR00603">
    <property type="entry name" value="CYTOCHROMEC1"/>
</dbReference>
<dbReference type="InterPro" id="IPR036909">
    <property type="entry name" value="Cyt_c-like_dom_sf"/>
</dbReference>
<dbReference type="VEuPathDB" id="PiroplasmaDB:TA08150"/>
<dbReference type="GO" id="GO:0046872">
    <property type="term" value="F:metal ion binding"/>
    <property type="evidence" value="ECO:0007669"/>
    <property type="project" value="UniProtKB-KW"/>
</dbReference>